<organism evidence="2 3">
    <name type="scientific">Nonomuraea glycinis</name>
    <dbReference type="NCBI Taxonomy" id="2047744"/>
    <lineage>
        <taxon>Bacteria</taxon>
        <taxon>Bacillati</taxon>
        <taxon>Actinomycetota</taxon>
        <taxon>Actinomycetes</taxon>
        <taxon>Streptosporangiales</taxon>
        <taxon>Streptosporangiaceae</taxon>
        <taxon>Nonomuraea</taxon>
    </lineage>
</organism>
<feature type="region of interest" description="Disordered" evidence="1">
    <location>
        <begin position="1"/>
        <end position="34"/>
    </location>
</feature>
<name>A0A918E110_9ACTN</name>
<dbReference type="EMBL" id="BMNK01000001">
    <property type="protein sequence ID" value="GGP00166.1"/>
    <property type="molecule type" value="Genomic_DNA"/>
</dbReference>
<reference evidence="2" key="1">
    <citation type="journal article" date="2014" name="Int. J. Syst. Evol. Microbiol.">
        <title>Complete genome sequence of Corynebacterium casei LMG S-19264T (=DSM 44701T), isolated from a smear-ripened cheese.</title>
        <authorList>
            <consortium name="US DOE Joint Genome Institute (JGI-PGF)"/>
            <person name="Walter F."/>
            <person name="Albersmeier A."/>
            <person name="Kalinowski J."/>
            <person name="Ruckert C."/>
        </authorList>
    </citation>
    <scope>NUCLEOTIDE SEQUENCE</scope>
    <source>
        <strain evidence="2">CGMCC 4.7430</strain>
    </source>
</reference>
<dbReference type="AlphaFoldDB" id="A0A918E110"/>
<evidence type="ECO:0000256" key="1">
    <source>
        <dbReference type="SAM" id="MobiDB-lite"/>
    </source>
</evidence>
<accession>A0A918E110</accession>
<reference evidence="2" key="2">
    <citation type="submission" date="2020-09" db="EMBL/GenBank/DDBJ databases">
        <authorList>
            <person name="Sun Q."/>
            <person name="Zhou Y."/>
        </authorList>
    </citation>
    <scope>NUCLEOTIDE SEQUENCE</scope>
    <source>
        <strain evidence="2">CGMCC 4.7430</strain>
    </source>
</reference>
<comment type="caution">
    <text evidence="2">The sequence shown here is derived from an EMBL/GenBank/DDBJ whole genome shotgun (WGS) entry which is preliminary data.</text>
</comment>
<keyword evidence="3" id="KW-1185">Reference proteome</keyword>
<dbReference type="Proteomes" id="UP000660745">
    <property type="component" value="Unassembled WGS sequence"/>
</dbReference>
<gene>
    <name evidence="2" type="ORF">GCM10012278_00080</name>
</gene>
<protein>
    <submittedName>
        <fullName evidence="2">Uncharacterized protein</fullName>
    </submittedName>
</protein>
<evidence type="ECO:0000313" key="2">
    <source>
        <dbReference type="EMBL" id="GGP00166.1"/>
    </source>
</evidence>
<evidence type="ECO:0000313" key="3">
    <source>
        <dbReference type="Proteomes" id="UP000660745"/>
    </source>
</evidence>
<proteinExistence type="predicted"/>
<sequence>MARPSPAESKTMPRVRAKGTVWSRSSPASRDMPYMLLGSNRKRTYPKRHAGRLMLGIPGTVA</sequence>